<dbReference type="PANTHER" id="PTHR40588:SF1">
    <property type="entry name" value="MRNA INTERFERASE TOXIN YAFQ"/>
    <property type="match status" value="1"/>
</dbReference>
<evidence type="ECO:0000256" key="1">
    <source>
        <dbReference type="ARBA" id="ARBA00022649"/>
    </source>
</evidence>
<gene>
    <name evidence="3" type="ORF">I6G26_00030</name>
    <name evidence="2" type="ORF">I6G26_00235</name>
</gene>
<geneLocation type="plasmid" evidence="2 4">
    <name>unnamed</name>
</geneLocation>
<dbReference type="InterPro" id="IPR004386">
    <property type="entry name" value="Toxin_YafQ-like"/>
</dbReference>
<dbReference type="EMBL" id="CP065727">
    <property type="protein sequence ID" value="QPT43556.1"/>
    <property type="molecule type" value="Genomic_DNA"/>
</dbReference>
<evidence type="ECO:0000313" key="4">
    <source>
        <dbReference type="Proteomes" id="UP000594834"/>
    </source>
</evidence>
<dbReference type="PIRSF" id="PIRSF006156">
    <property type="entry name" value="YafQ"/>
    <property type="match status" value="1"/>
</dbReference>
<dbReference type="NCBIfam" id="TIGR02385">
    <property type="entry name" value="RelE_StbE"/>
    <property type="match status" value="1"/>
</dbReference>
<sequence length="90" mass="10368">MAKRKFDMAKSFKRDLKKHYLALVGEAWTEVSNCLLNGLPVPEKYQDHPLKGDKSGLRDCHIKPDLVLIYKIVDDVVELHYLDSHSEIFG</sequence>
<keyword evidence="4" id="KW-1185">Reference proteome</keyword>
<dbReference type="Pfam" id="PF15738">
    <property type="entry name" value="YafQ_toxin"/>
    <property type="match status" value="1"/>
</dbReference>
<dbReference type="InterPro" id="IPR035093">
    <property type="entry name" value="RelE/ParE_toxin_dom_sf"/>
</dbReference>
<dbReference type="EMBL" id="CP065727">
    <property type="protein sequence ID" value="QPT43605.1"/>
    <property type="molecule type" value="Genomic_DNA"/>
</dbReference>
<protein>
    <submittedName>
        <fullName evidence="2">Type II toxin-antitoxin system YafQ family toxin</fullName>
    </submittedName>
</protein>
<dbReference type="InterPro" id="IPR007712">
    <property type="entry name" value="RelE/ParE_toxin"/>
</dbReference>
<dbReference type="Gene3D" id="3.30.2310.20">
    <property type="entry name" value="RelE-like"/>
    <property type="match status" value="1"/>
</dbReference>
<reference evidence="2 4" key="1">
    <citation type="submission" date="2020-12" db="EMBL/GenBank/DDBJ databases">
        <title>FDA dAtabase for Regulatory Grade micrObial Sequences (FDA-ARGOS): Supporting development and validation of Infectious Disease Dx tests.</title>
        <authorList>
            <person name="Sproer C."/>
            <person name="Gronow S."/>
            <person name="Severitt S."/>
            <person name="Schroder I."/>
            <person name="Tallon L."/>
            <person name="Sadzewicz L."/>
            <person name="Zhao X."/>
            <person name="Boylan J."/>
            <person name="Ott S."/>
            <person name="Bowen H."/>
            <person name="Vavikolanu K."/>
            <person name="Mehta A."/>
            <person name="Aluvathingal J."/>
            <person name="Nadendla S."/>
            <person name="Lowell S."/>
            <person name="Myers T."/>
            <person name="Yan Y."/>
            <person name="Sichtig H."/>
        </authorList>
    </citation>
    <scope>NUCLEOTIDE SEQUENCE [LARGE SCALE GENOMIC DNA]</scope>
    <source>
        <strain evidence="2 4">FDAARGOS_869</strain>
        <plasmid evidence="2 4">unnamed</plasmid>
    </source>
</reference>
<dbReference type="RefSeq" id="WP_082995562.1">
    <property type="nucleotide sequence ID" value="NZ_CP066056.1"/>
</dbReference>
<proteinExistence type="predicted"/>
<name>A0A7T3BX73_MORNO</name>
<dbReference type="SUPFAM" id="SSF143011">
    <property type="entry name" value="RelE-like"/>
    <property type="match status" value="1"/>
</dbReference>
<dbReference type="Proteomes" id="UP000594834">
    <property type="component" value="Plasmid unnamed"/>
</dbReference>
<evidence type="ECO:0000313" key="2">
    <source>
        <dbReference type="EMBL" id="QPT43556.1"/>
    </source>
</evidence>
<organism evidence="2 4">
    <name type="scientific">Moraxella nonliquefaciens</name>
    <dbReference type="NCBI Taxonomy" id="478"/>
    <lineage>
        <taxon>Bacteria</taxon>
        <taxon>Pseudomonadati</taxon>
        <taxon>Pseudomonadota</taxon>
        <taxon>Gammaproteobacteria</taxon>
        <taxon>Moraxellales</taxon>
        <taxon>Moraxellaceae</taxon>
        <taxon>Moraxella</taxon>
    </lineage>
</organism>
<keyword evidence="1" id="KW-1277">Toxin-antitoxin system</keyword>
<dbReference type="PANTHER" id="PTHR40588">
    <property type="entry name" value="MRNA INTERFERASE TOXIN YAFQ"/>
    <property type="match status" value="1"/>
</dbReference>
<keyword evidence="2" id="KW-0614">Plasmid</keyword>
<accession>A0A7T3BX73</accession>
<evidence type="ECO:0000313" key="3">
    <source>
        <dbReference type="EMBL" id="QPT43605.1"/>
    </source>
</evidence>